<dbReference type="PROSITE" id="PS50110">
    <property type="entry name" value="RESPONSE_REGULATORY"/>
    <property type="match status" value="1"/>
</dbReference>
<keyword evidence="15" id="KW-1185">Reference proteome</keyword>
<evidence type="ECO:0000256" key="1">
    <source>
        <dbReference type="ARBA" id="ARBA00004496"/>
    </source>
</evidence>
<evidence type="ECO:0000256" key="2">
    <source>
        <dbReference type="ARBA" id="ARBA00018672"/>
    </source>
</evidence>
<evidence type="ECO:0000256" key="8">
    <source>
        <dbReference type="ARBA" id="ARBA00023163"/>
    </source>
</evidence>
<proteinExistence type="predicted"/>
<comment type="subcellular location">
    <subcellularLocation>
        <location evidence="1">Cytoplasm</location>
    </subcellularLocation>
</comment>
<feature type="coiled-coil region" evidence="11">
    <location>
        <begin position="156"/>
        <end position="183"/>
    </location>
</feature>
<name>A0ABQ0C0D8_9FIRM</name>
<evidence type="ECO:0000256" key="5">
    <source>
        <dbReference type="ARBA" id="ARBA00023012"/>
    </source>
</evidence>
<dbReference type="InterPro" id="IPR011006">
    <property type="entry name" value="CheY-like_superfamily"/>
</dbReference>
<keyword evidence="7" id="KW-0238">DNA-binding</keyword>
<dbReference type="EMBL" id="BAABZQ010000001">
    <property type="protein sequence ID" value="GAA6502087.1"/>
    <property type="molecule type" value="Genomic_DNA"/>
</dbReference>
<feature type="domain" description="Response regulatory" evidence="13">
    <location>
        <begin position="3"/>
        <end position="120"/>
    </location>
</feature>
<dbReference type="SUPFAM" id="SSF52172">
    <property type="entry name" value="CheY-like"/>
    <property type="match status" value="1"/>
</dbReference>
<keyword evidence="6" id="KW-0805">Transcription regulation</keyword>
<evidence type="ECO:0000259" key="12">
    <source>
        <dbReference type="PROSITE" id="PS01124"/>
    </source>
</evidence>
<accession>A0ABQ0C0D8</accession>
<dbReference type="InterPro" id="IPR001789">
    <property type="entry name" value="Sig_transdc_resp-reg_receiver"/>
</dbReference>
<dbReference type="RefSeq" id="WP_033142166.1">
    <property type="nucleotide sequence ID" value="NZ_BAABZQ010000001.1"/>
</dbReference>
<dbReference type="PANTHER" id="PTHR42713">
    <property type="entry name" value="HISTIDINE KINASE-RELATED"/>
    <property type="match status" value="1"/>
</dbReference>
<dbReference type="InterPro" id="IPR018060">
    <property type="entry name" value="HTH_AraC"/>
</dbReference>
<dbReference type="InterPro" id="IPR009057">
    <property type="entry name" value="Homeodomain-like_sf"/>
</dbReference>
<feature type="modified residue" description="4-aspartylphosphate" evidence="10">
    <location>
        <position position="55"/>
    </location>
</feature>
<keyword evidence="3" id="KW-0963">Cytoplasm</keyword>
<evidence type="ECO:0000259" key="13">
    <source>
        <dbReference type="PROSITE" id="PS50110"/>
    </source>
</evidence>
<dbReference type="Proteomes" id="UP001600941">
    <property type="component" value="Unassembled WGS sequence"/>
</dbReference>
<dbReference type="CDD" id="cd17536">
    <property type="entry name" value="REC_YesN-like"/>
    <property type="match status" value="1"/>
</dbReference>
<dbReference type="Pfam" id="PF17853">
    <property type="entry name" value="GGDEF_2"/>
    <property type="match status" value="1"/>
</dbReference>
<evidence type="ECO:0000256" key="10">
    <source>
        <dbReference type="PROSITE-ProRule" id="PRU00169"/>
    </source>
</evidence>
<gene>
    <name evidence="14" type="ORF">K340107D12_49030</name>
</gene>
<dbReference type="PROSITE" id="PS01124">
    <property type="entry name" value="HTH_ARAC_FAMILY_2"/>
    <property type="match status" value="1"/>
</dbReference>
<dbReference type="Gene3D" id="1.10.10.60">
    <property type="entry name" value="Homeodomain-like"/>
    <property type="match status" value="2"/>
</dbReference>
<evidence type="ECO:0000256" key="4">
    <source>
        <dbReference type="ARBA" id="ARBA00022553"/>
    </source>
</evidence>
<evidence type="ECO:0000256" key="3">
    <source>
        <dbReference type="ARBA" id="ARBA00022490"/>
    </source>
</evidence>
<dbReference type="Pfam" id="PF00072">
    <property type="entry name" value="Response_reg"/>
    <property type="match status" value="1"/>
</dbReference>
<evidence type="ECO:0000256" key="9">
    <source>
        <dbReference type="ARBA" id="ARBA00024867"/>
    </source>
</evidence>
<protein>
    <recommendedName>
        <fullName evidence="2">Stage 0 sporulation protein A homolog</fullName>
    </recommendedName>
</protein>
<dbReference type="SMART" id="SM00342">
    <property type="entry name" value="HTH_ARAC"/>
    <property type="match status" value="1"/>
</dbReference>
<evidence type="ECO:0000313" key="14">
    <source>
        <dbReference type="EMBL" id="GAA6502087.1"/>
    </source>
</evidence>
<keyword evidence="11" id="KW-0175">Coiled coil</keyword>
<evidence type="ECO:0000313" key="15">
    <source>
        <dbReference type="Proteomes" id="UP001600941"/>
    </source>
</evidence>
<dbReference type="SUPFAM" id="SSF46689">
    <property type="entry name" value="Homeodomain-like"/>
    <property type="match status" value="2"/>
</dbReference>
<dbReference type="Gene3D" id="3.40.50.2300">
    <property type="match status" value="1"/>
</dbReference>
<sequence length="537" mass="61943">MYKIMLVEDEAIIRRGIKRGVKWEENGFEIAAEAEDGEEALKLLEETGVDVILTDVKMPGMNGVELSKKVKEQYPQIEIVILSGFAEFEYAKAAVSFGAFEYMVKPVRKQEIEAVFGRLKEKLDRRSREEAEEQRRMLVLNEGMEKLRETLLLELLEGERKAYTNLEEEIMRLELELSTRNVQAAVIRTAVSQDAETEEIKQAYRKILREYVPDGVSVIRSAQEMVLVFSDLEMQKENLLAVNLKRAAEKMKEECFGEARPEVRVGIGMIYPSITHLYKSYAQAKKAIDSNFHEAGQIVNLFRDGIEYEFEKQWIQEYPREISSITELVLAGKEEEVRSSIEKMFAEFEHKKMNPELIKNYCYVLGIMLKNAVYGILKPAQEQSYPDGSFETRVKNVFSMEELKEIMQRAAGGMVLMMKENGVEEPARDRLVIGQAKAYIAENYSKKISLDEICRNLYLSTTYFSFIFKKETGQNYMEYLTGIRMEKAKELLGTTTKKVYEIAGDVGYSDYKYFTAQFKKYTGMSPKDYRLGDRAGR</sequence>
<keyword evidence="8" id="KW-0804">Transcription</keyword>
<evidence type="ECO:0000256" key="11">
    <source>
        <dbReference type="SAM" id="Coils"/>
    </source>
</evidence>
<evidence type="ECO:0000256" key="6">
    <source>
        <dbReference type="ARBA" id="ARBA00023015"/>
    </source>
</evidence>
<dbReference type="Pfam" id="PF12833">
    <property type="entry name" value="HTH_18"/>
    <property type="match status" value="1"/>
</dbReference>
<feature type="domain" description="HTH araC/xylS-type" evidence="12">
    <location>
        <begin position="434"/>
        <end position="532"/>
    </location>
</feature>
<evidence type="ECO:0000256" key="7">
    <source>
        <dbReference type="ARBA" id="ARBA00023125"/>
    </source>
</evidence>
<keyword evidence="4 10" id="KW-0597">Phosphoprotein</keyword>
<comment type="function">
    <text evidence="9">May play the central regulatory role in sporulation. It may be an element of the effector pathway responsible for the activation of sporulation genes in response to nutritional stress. Spo0A may act in concert with spo0H (a sigma factor) to control the expression of some genes that are critical to the sporulation process.</text>
</comment>
<dbReference type="InterPro" id="IPR051552">
    <property type="entry name" value="HptR"/>
</dbReference>
<organism evidence="14 15">
    <name type="scientific">Blautia parvula</name>
    <dbReference type="NCBI Taxonomy" id="2877527"/>
    <lineage>
        <taxon>Bacteria</taxon>
        <taxon>Bacillati</taxon>
        <taxon>Bacillota</taxon>
        <taxon>Clostridia</taxon>
        <taxon>Lachnospirales</taxon>
        <taxon>Lachnospiraceae</taxon>
        <taxon>Blautia</taxon>
    </lineage>
</organism>
<keyword evidence="5" id="KW-0902">Two-component regulatory system</keyword>
<dbReference type="InterPro" id="IPR020449">
    <property type="entry name" value="Tscrpt_reg_AraC-type_HTH"/>
</dbReference>
<reference evidence="14 15" key="1">
    <citation type="submission" date="2024-04" db="EMBL/GenBank/DDBJ databases">
        <title>Defined microbial consortia suppress multidrug-resistant proinflammatory Enterobacteriaceae via ecological control.</title>
        <authorList>
            <person name="Furuichi M."/>
            <person name="Kawaguchi T."/>
            <person name="Pust M."/>
            <person name="Yasuma K."/>
            <person name="Plichta D."/>
            <person name="Hasegawa N."/>
            <person name="Ohya T."/>
            <person name="Bhattarai S."/>
            <person name="Sasajima S."/>
            <person name="Aoto Y."/>
            <person name="Tuganbaev T."/>
            <person name="Yaginuma M."/>
            <person name="Ueda M."/>
            <person name="Okahashi N."/>
            <person name="Amafuji K."/>
            <person name="Kiridooshi Y."/>
            <person name="Sugita K."/>
            <person name="Strazar M."/>
            <person name="Skelly A."/>
            <person name="Suda W."/>
            <person name="Hattori M."/>
            <person name="Nakamoto N."/>
            <person name="Caballero S."/>
            <person name="Norman J."/>
            <person name="Olle B."/>
            <person name="Tanoue T."/>
            <person name="Arita M."/>
            <person name="Bucci V."/>
            <person name="Atarashi K."/>
            <person name="Xavier R."/>
            <person name="Honda K."/>
        </authorList>
    </citation>
    <scope>NUCLEOTIDE SEQUENCE [LARGE SCALE GENOMIC DNA]</scope>
    <source>
        <strain evidence="15">k34-0107-D12</strain>
    </source>
</reference>
<comment type="caution">
    <text evidence="14">The sequence shown here is derived from an EMBL/GenBank/DDBJ whole genome shotgun (WGS) entry which is preliminary data.</text>
</comment>
<dbReference type="PANTHER" id="PTHR42713:SF3">
    <property type="entry name" value="TRANSCRIPTIONAL REGULATORY PROTEIN HPTR"/>
    <property type="match status" value="1"/>
</dbReference>
<dbReference type="SMART" id="SM00448">
    <property type="entry name" value="REC"/>
    <property type="match status" value="1"/>
</dbReference>
<dbReference type="PRINTS" id="PR00032">
    <property type="entry name" value="HTHARAC"/>
</dbReference>
<dbReference type="InterPro" id="IPR041522">
    <property type="entry name" value="CdaR_GGDEF"/>
</dbReference>